<protein>
    <submittedName>
        <fullName evidence="2">Uncharacterized protein</fullName>
    </submittedName>
</protein>
<proteinExistence type="predicted"/>
<name>A0A0M3I1H3_ASCLU</name>
<evidence type="ECO:0000313" key="2">
    <source>
        <dbReference type="WBParaSite" id="ALUE_0001012601-mRNA-1"/>
    </source>
</evidence>
<accession>A0A0M3I1H3</accession>
<organism evidence="1 2">
    <name type="scientific">Ascaris lumbricoides</name>
    <name type="common">Giant roundworm</name>
    <dbReference type="NCBI Taxonomy" id="6252"/>
    <lineage>
        <taxon>Eukaryota</taxon>
        <taxon>Metazoa</taxon>
        <taxon>Ecdysozoa</taxon>
        <taxon>Nematoda</taxon>
        <taxon>Chromadorea</taxon>
        <taxon>Rhabditida</taxon>
        <taxon>Spirurina</taxon>
        <taxon>Ascaridomorpha</taxon>
        <taxon>Ascaridoidea</taxon>
        <taxon>Ascarididae</taxon>
        <taxon>Ascaris</taxon>
    </lineage>
</organism>
<dbReference type="WBParaSite" id="ALUE_0001012601-mRNA-1">
    <property type="protein sequence ID" value="ALUE_0001012601-mRNA-1"/>
    <property type="gene ID" value="ALUE_0001012601"/>
</dbReference>
<dbReference type="AlphaFoldDB" id="A0A0M3I1H3"/>
<dbReference type="Proteomes" id="UP000036681">
    <property type="component" value="Unplaced"/>
</dbReference>
<evidence type="ECO:0000313" key="1">
    <source>
        <dbReference type="Proteomes" id="UP000036681"/>
    </source>
</evidence>
<sequence>MESSRVRALSLFVEPLPPFSGCKRPGCGAVLGVAWVMSSSVIPEVFWRCANLFHVWRAFGLSPRCFGGFQELVRHVLLSARS</sequence>
<keyword evidence="1" id="KW-1185">Reference proteome</keyword>
<reference evidence="2" key="1">
    <citation type="submission" date="2017-02" db="UniProtKB">
        <authorList>
            <consortium name="WormBaseParasite"/>
        </authorList>
    </citation>
    <scope>IDENTIFICATION</scope>
</reference>